<dbReference type="InterPro" id="IPR006925">
    <property type="entry name" value="Vps16_C"/>
</dbReference>
<evidence type="ECO:0000256" key="1">
    <source>
        <dbReference type="ARBA" id="ARBA00009250"/>
    </source>
</evidence>
<evidence type="ECO:0000313" key="6">
    <source>
        <dbReference type="Proteomes" id="UP001652625"/>
    </source>
</evidence>
<comment type="subcellular location">
    <subcellularLocation>
        <location evidence="3">Late endosome membrane</location>
        <topology evidence="3">Peripheral membrane protein</topology>
        <orientation evidence="3">Cytoplasmic side</orientation>
    </subcellularLocation>
    <subcellularLocation>
        <location evidence="3">Lysosome membrane</location>
        <topology evidence="3">Peripheral membrane protein</topology>
        <orientation evidence="3">Cytoplasmic side</orientation>
    </subcellularLocation>
    <text evidence="3">Cytoplasmic, peripheral membrane protein associated with late endosomes/lysosomes.</text>
</comment>
<keyword evidence="3" id="KW-0813">Transport</keyword>
<keyword evidence="3" id="KW-0653">Protein transport</keyword>
<comment type="function">
    <text evidence="3">Plays a role in vesicle-mediated protein trafficking to lysosomal compartments including the endocytic membrane transport and autophagic pathways. Believed to act as a core component of the putative HOPS and CORVET endosomal tethering complexes.</text>
</comment>
<dbReference type="InterPro" id="IPR038132">
    <property type="entry name" value="Vps16_C_sf"/>
</dbReference>
<evidence type="ECO:0000256" key="2">
    <source>
        <dbReference type="ARBA" id="ARBA00017947"/>
    </source>
</evidence>
<comment type="similarity">
    <text evidence="1 3">Belongs to the VPS16 family.</text>
</comment>
<evidence type="ECO:0000259" key="5">
    <source>
        <dbReference type="Pfam" id="PF04841"/>
    </source>
</evidence>
<protein>
    <recommendedName>
        <fullName evidence="2 3">Vacuolar protein sorting-associated protein 16 homolog</fullName>
    </recommendedName>
</protein>
<dbReference type="RefSeq" id="XP_065667116.1">
    <property type="nucleotide sequence ID" value="XM_065811044.1"/>
</dbReference>
<dbReference type="SUPFAM" id="SSF50978">
    <property type="entry name" value="WD40 repeat-like"/>
    <property type="match status" value="1"/>
</dbReference>
<name>A0ABM4CYR9_HYDVU</name>
<organism evidence="6 7">
    <name type="scientific">Hydra vulgaris</name>
    <name type="common">Hydra</name>
    <name type="synonym">Hydra attenuata</name>
    <dbReference type="NCBI Taxonomy" id="6087"/>
    <lineage>
        <taxon>Eukaryota</taxon>
        <taxon>Metazoa</taxon>
        <taxon>Cnidaria</taxon>
        <taxon>Hydrozoa</taxon>
        <taxon>Hydroidolina</taxon>
        <taxon>Anthoathecata</taxon>
        <taxon>Aplanulata</taxon>
        <taxon>Hydridae</taxon>
        <taxon>Hydra</taxon>
    </lineage>
</organism>
<keyword evidence="3" id="KW-0472">Membrane</keyword>
<feature type="domain" description="Vps16 N-terminal" evidence="5">
    <location>
        <begin position="24"/>
        <end position="431"/>
    </location>
</feature>
<reference evidence="7" key="1">
    <citation type="submission" date="2025-08" db="UniProtKB">
        <authorList>
            <consortium name="RefSeq"/>
        </authorList>
    </citation>
    <scope>IDENTIFICATION</scope>
</reference>
<dbReference type="PANTHER" id="PTHR12811">
    <property type="entry name" value="VACUOLAR PROTEIN SORTING VPS16"/>
    <property type="match status" value="1"/>
</dbReference>
<keyword evidence="3" id="KW-0967">Endosome</keyword>
<evidence type="ECO:0000256" key="3">
    <source>
        <dbReference type="PIRNR" id="PIRNR007949"/>
    </source>
</evidence>
<dbReference type="Pfam" id="PF04841">
    <property type="entry name" value="Vps16_N"/>
    <property type="match status" value="1"/>
</dbReference>
<feature type="domain" description="Vps16 C-terminal" evidence="4">
    <location>
        <begin position="529"/>
        <end position="832"/>
    </location>
</feature>
<dbReference type="PANTHER" id="PTHR12811:SF0">
    <property type="entry name" value="VACUOLAR PROTEIN SORTING-ASSOCIATED PROTEIN 16 HOMOLOG"/>
    <property type="match status" value="1"/>
</dbReference>
<dbReference type="Proteomes" id="UP001652625">
    <property type="component" value="Chromosome 11"/>
</dbReference>
<keyword evidence="3" id="KW-0458">Lysosome</keyword>
<dbReference type="InterPro" id="IPR036322">
    <property type="entry name" value="WD40_repeat_dom_sf"/>
</dbReference>
<proteinExistence type="inferred from homology"/>
<dbReference type="Gene3D" id="1.10.150.780">
    <property type="entry name" value="Vps16, C-terminal region"/>
    <property type="match status" value="1"/>
</dbReference>
<dbReference type="InterPro" id="IPR006926">
    <property type="entry name" value="Vps16_N"/>
</dbReference>
<sequence>MIISNVNMEIESLNYNDDTSGAMDDWNPLGDIYYRKVEIYKMEWRNRFDFSKYIIVGSTFGGPIAVTKDDTFEKREDSRSIIYIFSASGIEKATIKLDGGRIVKMAWSNQEDLLIVSDVGVMYIYDMFGVYKKESSFFLEPQGVIVLEVEVFTNTYGTGICLLTSEYQFFVANNIYDIKLNRLQSPQSFSLEVPPSSWAVLSLPEEQGTKVIMAKDNIIFELDTFQHKSKNPPYGHPVNAFIKISVSFDQKLVAMFANTGLLWIGSSNLSDVYCQYNSNYLQRPMQLVWCGSGAVVGHWDNYLLVVGPRQDIIKLYVDKNVHLIQELDGVRLVSSETTEFLQKIPEVVEDIYKLGSVKPGAMLVDASMEFEKKSIRVDEYMKTIKDHLLKAVQECITAAGYEFDPKKQRRLLKAASFGKGFLQDMHPRAFVDMCQIVRVLNNVQYFKVGIPITYDQLQKITTPVLIDRLIARRLYPLAIKICDYLRIQKRDGASRVLAHWACYKVRQADIGDELLAKNIADKLKNAPGISYADIATKAYERGRTELALKLLDYEVKADKQVPLLIEMKKYEQALQKAVYSYDTELVHDVTNKMKKNLQSGEFLMKIRTFPLALSLFIKHCKNDDHHLLKDIYYQEDMFQYSGNVFVQDSFLENMLDARIKLLWKAKESFDRGGWLFSSQAIEESVKLLEFQSKLQDQLKKKFVNLSVTDTLYQLLNQGLNKQAEQLRKDFSIPDSRYWWTKIEVLGFTRNWDELERFSKSKKSPIGYEPFAEVCIKYGNNAEVEKYISKVPLEKRVKIYSKSGNYEKACEIAFETKSLDSLNFLSVKCASNKKILERINSYRSQLIQKQ</sequence>
<gene>
    <name evidence="7" type="primary">LOC101234531</name>
</gene>
<keyword evidence="6" id="KW-1185">Reference proteome</keyword>
<dbReference type="GeneID" id="101234531"/>
<evidence type="ECO:0000313" key="7">
    <source>
        <dbReference type="RefSeq" id="XP_065667116.1"/>
    </source>
</evidence>
<evidence type="ECO:0000259" key="4">
    <source>
        <dbReference type="Pfam" id="PF04840"/>
    </source>
</evidence>
<dbReference type="Pfam" id="PF04840">
    <property type="entry name" value="Vps16_C"/>
    <property type="match status" value="1"/>
</dbReference>
<accession>A0ABM4CYR9</accession>
<dbReference type="PIRSF" id="PIRSF007949">
    <property type="entry name" value="VPS16"/>
    <property type="match status" value="1"/>
</dbReference>
<dbReference type="InterPro" id="IPR016534">
    <property type="entry name" value="VPS16"/>
</dbReference>